<evidence type="ECO:0000256" key="1">
    <source>
        <dbReference type="ARBA" id="ARBA00004651"/>
    </source>
</evidence>
<protein>
    <submittedName>
        <fullName evidence="6">ABC transporter permease</fullName>
    </submittedName>
</protein>
<accession>A0A5F2EXD2</accession>
<dbReference type="EMBL" id="CP026952">
    <property type="protein sequence ID" value="AWB93256.1"/>
    <property type="molecule type" value="Genomic_DNA"/>
</dbReference>
<evidence type="ECO:0000313" key="7">
    <source>
        <dbReference type="Proteomes" id="UP000244384"/>
    </source>
</evidence>
<gene>
    <name evidence="6" type="ORF">C3E78_14155</name>
</gene>
<keyword evidence="5" id="KW-0472">Membrane</keyword>
<evidence type="ECO:0000256" key="4">
    <source>
        <dbReference type="ARBA" id="ARBA00022989"/>
    </source>
</evidence>
<keyword evidence="2" id="KW-1003">Cell membrane</keyword>
<name>A0A2S0WPL1_9ACTN</name>
<dbReference type="RefSeq" id="WP_108579455.1">
    <property type="nucleotide sequence ID" value="NZ_CP026952.1"/>
</dbReference>
<dbReference type="PANTHER" id="PTHR43370:SF1">
    <property type="entry name" value="GUANOSINE ABC TRANSPORTER PERMEASE PROTEIN NUPQ"/>
    <property type="match status" value="1"/>
</dbReference>
<dbReference type="GO" id="GO:0005886">
    <property type="term" value="C:plasma membrane"/>
    <property type="evidence" value="ECO:0007669"/>
    <property type="project" value="UniProtKB-SubCell"/>
</dbReference>
<proteinExistence type="predicted"/>
<comment type="subcellular location">
    <subcellularLocation>
        <location evidence="1">Cell membrane</location>
        <topology evidence="1">Multi-pass membrane protein</topology>
    </subcellularLocation>
</comment>
<dbReference type="KEGG" id="aez:C3E78_14155"/>
<sequence length="417" mass="43613">MSAVNDVVAPVKAAAQKLTYGWIMIWLAVGLVLFSLLRIITGANDLDSSGTLRATLVAAIPIGLAGLGGLWAERAGVVNIGLEGMMILGTFGAGYFGYFYSPWQGVIGAIVLGAAGGLLHAVATVIFGVDHIVSGVAINIIALGAVQYLAALAFTGVPGGGQTQSPTIPSLPSITLDFLSDPLGDLERKHWFVVSDLAALVRALVTNLSVLTIICLLLFVLTWYVLWKTPFGLRLRSCGESPAAAESLGINVIRYKFIAVVISGGFAGLAGGFLALVASSTFRDGQTGGRGYIGLAAMIFGNWRPGGLLAGAGLFGYTDTLRLRGGGETIHGLLLLVAVGIVLYGIWQYRKTRHVSTLVGALLGVAVAVWYFATDSIPEDLTGMTPYVTTLLVLALFSQRLRMPAADGKPYRRGSAG</sequence>
<evidence type="ECO:0000256" key="5">
    <source>
        <dbReference type="ARBA" id="ARBA00023136"/>
    </source>
</evidence>
<evidence type="ECO:0000256" key="2">
    <source>
        <dbReference type="ARBA" id="ARBA00022475"/>
    </source>
</evidence>
<dbReference type="OrthoDB" id="9792579at2"/>
<reference evidence="7" key="1">
    <citation type="submission" date="2018-01" db="EMBL/GenBank/DDBJ databases">
        <authorList>
            <person name="Li J."/>
        </authorList>
    </citation>
    <scope>NUCLEOTIDE SEQUENCE [LARGE SCALE GENOMIC DNA]</scope>
    <source>
        <strain evidence="7">592</strain>
    </source>
</reference>
<keyword evidence="4" id="KW-1133">Transmembrane helix</keyword>
<keyword evidence="3" id="KW-0812">Transmembrane</keyword>
<accession>A0A2S0WPL1</accession>
<dbReference type="CDD" id="cd06580">
    <property type="entry name" value="TM_PBP1_transp_TpRbsC_like"/>
    <property type="match status" value="1"/>
</dbReference>
<dbReference type="PANTHER" id="PTHR43370">
    <property type="entry name" value="SUGAR ABC TRANSPORTER INTEGRAL MEMBRANE PROTEIN-RELATED"/>
    <property type="match status" value="1"/>
</dbReference>
<evidence type="ECO:0000256" key="3">
    <source>
        <dbReference type="ARBA" id="ARBA00022692"/>
    </source>
</evidence>
<dbReference type="GO" id="GO:0022857">
    <property type="term" value="F:transmembrane transporter activity"/>
    <property type="evidence" value="ECO:0007669"/>
    <property type="project" value="InterPro"/>
</dbReference>
<dbReference type="Proteomes" id="UP000244384">
    <property type="component" value="Chromosome"/>
</dbReference>
<organism evidence="6 7">
    <name type="scientific">Aeromicrobium chenweiae</name>
    <dbReference type="NCBI Taxonomy" id="2079793"/>
    <lineage>
        <taxon>Bacteria</taxon>
        <taxon>Bacillati</taxon>
        <taxon>Actinomycetota</taxon>
        <taxon>Actinomycetes</taxon>
        <taxon>Propionibacteriales</taxon>
        <taxon>Nocardioidaceae</taxon>
        <taxon>Aeromicrobium</taxon>
    </lineage>
</organism>
<evidence type="ECO:0000313" key="6">
    <source>
        <dbReference type="EMBL" id="AWB93256.1"/>
    </source>
</evidence>
<keyword evidence="7" id="KW-1185">Reference proteome</keyword>
<dbReference type="InterPro" id="IPR001851">
    <property type="entry name" value="ABC_transp_permease"/>
</dbReference>
<dbReference type="AlphaFoldDB" id="A0A2S0WPL1"/>
<dbReference type="Pfam" id="PF02653">
    <property type="entry name" value="BPD_transp_2"/>
    <property type="match status" value="1"/>
</dbReference>